<evidence type="ECO:0000256" key="3">
    <source>
        <dbReference type="ARBA" id="ARBA00011758"/>
    </source>
</evidence>
<evidence type="ECO:0000256" key="2">
    <source>
        <dbReference type="ARBA" id="ARBA00005163"/>
    </source>
</evidence>
<dbReference type="PROSITE" id="PS01001">
    <property type="entry name" value="SDH_CYT_2"/>
    <property type="match status" value="1"/>
</dbReference>
<keyword evidence="7 13" id="KW-0479">Metal-binding</keyword>
<dbReference type="PIRSF" id="PIRSF000178">
    <property type="entry name" value="SDH_cyt_b560"/>
    <property type="match status" value="1"/>
</dbReference>
<feature type="transmembrane region" description="Helical" evidence="14">
    <location>
        <begin position="41"/>
        <end position="60"/>
    </location>
</feature>
<organism evidence="15 16">
    <name type="scientific">Rattus norvegicus</name>
    <name type="common">Rat</name>
    <dbReference type="NCBI Taxonomy" id="10116"/>
    <lineage>
        <taxon>Eukaryota</taxon>
        <taxon>Metazoa</taxon>
        <taxon>Chordata</taxon>
        <taxon>Craniata</taxon>
        <taxon>Vertebrata</taxon>
        <taxon>Euteleostomi</taxon>
        <taxon>Mammalia</taxon>
        <taxon>Eutheria</taxon>
        <taxon>Euarchontoglires</taxon>
        <taxon>Glires</taxon>
        <taxon>Rodentia</taxon>
        <taxon>Myomorpha</taxon>
        <taxon>Muroidea</taxon>
        <taxon>Muridae</taxon>
        <taxon>Murinae</taxon>
        <taxon>Rattus</taxon>
    </lineage>
</organism>
<dbReference type="Gene3D" id="1.20.1300.10">
    <property type="entry name" value="Fumarate reductase/succinate dehydrogenase, transmembrane subunit"/>
    <property type="match status" value="1"/>
</dbReference>
<dbReference type="Pfam" id="PF01127">
    <property type="entry name" value="Sdh_cyt"/>
    <property type="match status" value="1"/>
</dbReference>
<keyword evidence="18" id="KW-1267">Proteomics identification</keyword>
<dbReference type="PANTHER" id="PTHR10978:SF5">
    <property type="entry name" value="SUCCINATE DEHYDROGENASE CYTOCHROME B560 SUBUNIT, MITOCHONDRIAL"/>
    <property type="match status" value="1"/>
</dbReference>
<dbReference type="GO" id="GO:0006099">
    <property type="term" value="P:tricarboxylic acid cycle"/>
    <property type="evidence" value="ECO:0007669"/>
    <property type="project" value="InterPro"/>
</dbReference>
<evidence type="ECO:0000256" key="6">
    <source>
        <dbReference type="ARBA" id="ARBA00022692"/>
    </source>
</evidence>
<feature type="binding site" description="axial binding residue" evidence="13">
    <location>
        <position position="93"/>
    </location>
    <ligand>
        <name>heme</name>
        <dbReference type="ChEBI" id="CHEBI:30413"/>
        <note>ligand shared with second transmembrane subunit</note>
    </ligand>
    <ligandPart>
        <name>Fe</name>
        <dbReference type="ChEBI" id="CHEBI:18248"/>
    </ligandPart>
</feature>
<evidence type="ECO:0000256" key="12">
    <source>
        <dbReference type="ARBA" id="ARBA00045847"/>
    </source>
</evidence>
<dbReference type="InterPro" id="IPR000701">
    <property type="entry name" value="SuccDH_FuR_B_TM-su"/>
</dbReference>
<keyword evidence="16" id="KW-1185">Reference proteome</keyword>
<reference evidence="15" key="1">
    <citation type="submission" date="2024-01" db="EMBL/GenBank/DDBJ databases">
        <title>GRCr8: a new rat reference genome assembly contstructed from accurate long reads and long range scaffolding.</title>
        <authorList>
            <person name="Doris P.A."/>
            <person name="Kalbfleisch T."/>
            <person name="Li K."/>
            <person name="Howe K."/>
            <person name="Wood J."/>
        </authorList>
    </citation>
    <scope>NUCLEOTIDE SEQUENCE [LARGE SCALE GENOMIC DNA]</scope>
    <source>
        <strain evidence="15">Brown Norway</strain>
    </source>
</reference>
<reference evidence="15" key="3">
    <citation type="submission" date="2025-09" db="UniProtKB">
        <authorList>
            <consortium name="Ensembl"/>
        </authorList>
    </citation>
    <scope>IDENTIFICATION</scope>
    <source>
        <strain evidence="15">Brown Norway</strain>
    </source>
</reference>
<keyword evidence="10 14" id="KW-0472">Membrane</keyword>
<name>A0A8I5ZYU8_RAT</name>
<accession>A0A8I5ZYU8</accession>
<keyword evidence="5 13" id="KW-0349">Heme</keyword>
<dbReference type="FunFam" id="1.20.1300.10:FF:000006">
    <property type="entry name" value="Succinate dehydrogenase cytochrome b560 subunit, mitochondrial"/>
    <property type="match status" value="1"/>
</dbReference>
<dbReference type="RGD" id="1359454">
    <property type="gene designation" value="Sdhc"/>
</dbReference>
<sequence>MAALLLRHIGRHCLRAHLSSQLCIRKWSLPMAMSVCHRGSGIAMSGGVSLFGLSALLLPGNFESYLMLVKSLCLGPALIHAAKFVLVFPLMYHSLNGVRHLMWDLGKGLSISQVQLSGVTVLVLAVLSSAGLAAI</sequence>
<dbReference type="GO" id="GO:0046872">
    <property type="term" value="F:metal ion binding"/>
    <property type="evidence" value="ECO:0007669"/>
    <property type="project" value="UniProtKB-KW"/>
</dbReference>
<dbReference type="AlphaFoldDB" id="A0A8I5ZYU8"/>
<dbReference type="PANTHER" id="PTHR10978">
    <property type="entry name" value="SUCCINATE DEHYDROGENASE CYTOCHROME B560 SUBUNIT"/>
    <property type="match status" value="1"/>
</dbReference>
<evidence type="ECO:0000256" key="8">
    <source>
        <dbReference type="ARBA" id="ARBA00022989"/>
    </source>
</evidence>
<comment type="function">
    <text evidence="12">Membrane-anchoring subunit of succinate dehydrogenase (SDH) that is involved in complex II of the mitochondrial electron transport chain and is responsible for transferring electrons from succinate to ubiquinone (coenzyme Q). SDH also oxidizes malate to the non-canonical enol form of oxaloacetate, enol-oxaloacetate. Enol-oxaloacetate, which is a potent inhibitor of the succinate dehydrogenase activity, is further isomerized into keto-oxaloacetate.</text>
</comment>
<dbReference type="NCBIfam" id="TIGR02970">
    <property type="entry name" value="succ_dehyd_cytB"/>
    <property type="match status" value="1"/>
</dbReference>
<dbReference type="InterPro" id="IPR014314">
    <property type="entry name" value="Succ_DH_cytb556"/>
</dbReference>
<dbReference type="GO" id="GO:0009055">
    <property type="term" value="F:electron transfer activity"/>
    <property type="evidence" value="ECO:0007669"/>
    <property type="project" value="InterPro"/>
</dbReference>
<evidence type="ECO:0000313" key="17">
    <source>
        <dbReference type="RGD" id="1359454"/>
    </source>
</evidence>
<dbReference type="InterPro" id="IPR018495">
    <property type="entry name" value="Succ_DH_cyt_bsu_CS"/>
</dbReference>
<dbReference type="SUPFAM" id="SSF81343">
    <property type="entry name" value="Fumarate reductase respiratory complex transmembrane subunits"/>
    <property type="match status" value="1"/>
</dbReference>
<reference evidence="15" key="2">
    <citation type="submission" date="2025-08" db="UniProtKB">
        <authorList>
            <consortium name="Ensembl"/>
        </authorList>
    </citation>
    <scope>IDENTIFICATION</scope>
    <source>
        <strain evidence="15">Brown Norway</strain>
    </source>
</reference>
<evidence type="ECO:0000256" key="1">
    <source>
        <dbReference type="ARBA" id="ARBA00004141"/>
    </source>
</evidence>
<comment type="subunit">
    <text evidence="3">Component of complex II composed of four subunits: the flavoprotein (FP) SDHA, iron-sulfur protein (IP) SDHB, and a cytochrome b560 composed of SDHC and SDHD.</text>
</comment>
<keyword evidence="6 14" id="KW-0812">Transmembrane</keyword>
<evidence type="ECO:0000256" key="13">
    <source>
        <dbReference type="PIRSR" id="PIRSR000178-1"/>
    </source>
</evidence>
<comment type="pathway">
    <text evidence="2">Carbohydrate metabolism; tricarboxylic acid cycle.</text>
</comment>
<evidence type="ECO:0000313" key="16">
    <source>
        <dbReference type="Proteomes" id="UP000002494"/>
    </source>
</evidence>
<evidence type="ECO:0007829" key="18">
    <source>
        <dbReference type="PeptideAtlas" id="A0A8I5ZYU8"/>
    </source>
</evidence>
<evidence type="ECO:0000256" key="7">
    <source>
        <dbReference type="ARBA" id="ARBA00022723"/>
    </source>
</evidence>
<proteinExistence type="evidence at protein level"/>
<dbReference type="Ensembl" id="ENSRNOT00000110173.2">
    <property type="protein sequence ID" value="ENSRNOP00000083218.1"/>
    <property type="gene ID" value="ENSRNOG00000003163.7"/>
</dbReference>
<protein>
    <recommendedName>
        <fullName evidence="4">Succinate dehydrogenase cytochrome b560 subunit, mitochondrial</fullName>
    </recommendedName>
    <alternativeName>
        <fullName evidence="11">Malate dehydrogenase [quinone] cytochrome b560 subunit</fullName>
    </alternativeName>
</protein>
<evidence type="ECO:0000256" key="5">
    <source>
        <dbReference type="ARBA" id="ARBA00022617"/>
    </source>
</evidence>
<dbReference type="GeneTree" id="ENSGT00390000000566"/>
<evidence type="ECO:0000313" key="15">
    <source>
        <dbReference type="Ensembl" id="ENSRNOP00000083218.1"/>
    </source>
</evidence>
<dbReference type="Proteomes" id="UP000002494">
    <property type="component" value="Chromosome 13"/>
</dbReference>
<feature type="transmembrane region" description="Helical" evidence="14">
    <location>
        <begin position="112"/>
        <end position="134"/>
    </location>
</feature>
<dbReference type="CDD" id="cd03499">
    <property type="entry name" value="SQR_TypeC_SdhC"/>
    <property type="match status" value="1"/>
</dbReference>
<comment type="cofactor">
    <cofactor evidence="13">
        <name>heme</name>
        <dbReference type="ChEBI" id="CHEBI:30413"/>
    </cofactor>
    <text evidence="13">The heme is bound between the two transmembrane subunits.</text>
</comment>
<evidence type="ECO:0000256" key="14">
    <source>
        <dbReference type="SAM" id="Phobius"/>
    </source>
</evidence>
<feature type="transmembrane region" description="Helical" evidence="14">
    <location>
        <begin position="72"/>
        <end position="92"/>
    </location>
</feature>
<dbReference type="InterPro" id="IPR034804">
    <property type="entry name" value="SQR/QFR_C/D"/>
</dbReference>
<comment type="subcellular location">
    <subcellularLocation>
        <location evidence="1">Membrane</location>
        <topology evidence="1">Multi-pass membrane protein</topology>
    </subcellularLocation>
</comment>
<gene>
    <name evidence="15 17" type="primary">Sdhc</name>
</gene>
<keyword evidence="9 13" id="KW-0408">Iron</keyword>
<dbReference type="AGR" id="RGD:1359454"/>
<evidence type="ECO:0000256" key="4">
    <source>
        <dbReference type="ARBA" id="ARBA00014631"/>
    </source>
</evidence>
<keyword evidence="8 14" id="KW-1133">Transmembrane helix</keyword>
<evidence type="ECO:0000256" key="10">
    <source>
        <dbReference type="ARBA" id="ARBA00023136"/>
    </source>
</evidence>
<dbReference type="GO" id="GO:0016020">
    <property type="term" value="C:membrane"/>
    <property type="evidence" value="ECO:0007669"/>
    <property type="project" value="UniProtKB-SubCell"/>
</dbReference>
<evidence type="ECO:0000256" key="11">
    <source>
        <dbReference type="ARBA" id="ARBA00045023"/>
    </source>
</evidence>
<evidence type="ECO:0000256" key="9">
    <source>
        <dbReference type="ARBA" id="ARBA00023004"/>
    </source>
</evidence>